<protein>
    <recommendedName>
        <fullName evidence="6">Prolyl 4-hydroxylase alpha subunit domain-containing protein</fullName>
    </recommendedName>
</protein>
<evidence type="ECO:0000256" key="5">
    <source>
        <dbReference type="ARBA" id="ARBA00023004"/>
    </source>
</evidence>
<dbReference type="InterPro" id="IPR006620">
    <property type="entry name" value="Pro_4_hyd_alph"/>
</dbReference>
<dbReference type="SMART" id="SM00702">
    <property type="entry name" value="P4Hc"/>
    <property type="match status" value="1"/>
</dbReference>
<name>A0A2J6PZU6_9HELO</name>
<dbReference type="OrthoDB" id="69177at2759"/>
<dbReference type="Proteomes" id="UP000235672">
    <property type="component" value="Unassembled WGS sequence"/>
</dbReference>
<evidence type="ECO:0000313" key="8">
    <source>
        <dbReference type="Proteomes" id="UP000235672"/>
    </source>
</evidence>
<organism evidence="7 8">
    <name type="scientific">Hyaloscypha hepaticicola</name>
    <dbReference type="NCBI Taxonomy" id="2082293"/>
    <lineage>
        <taxon>Eukaryota</taxon>
        <taxon>Fungi</taxon>
        <taxon>Dikarya</taxon>
        <taxon>Ascomycota</taxon>
        <taxon>Pezizomycotina</taxon>
        <taxon>Leotiomycetes</taxon>
        <taxon>Helotiales</taxon>
        <taxon>Hyaloscyphaceae</taxon>
        <taxon>Hyaloscypha</taxon>
    </lineage>
</organism>
<dbReference type="GO" id="GO:0005506">
    <property type="term" value="F:iron ion binding"/>
    <property type="evidence" value="ECO:0007669"/>
    <property type="project" value="InterPro"/>
</dbReference>
<dbReference type="EMBL" id="KZ613488">
    <property type="protein sequence ID" value="PMD19560.1"/>
    <property type="molecule type" value="Genomic_DNA"/>
</dbReference>
<sequence>MSVTRTTLPIQSAEWSTDPTHFVHVLSNLLSQAECEEIIRAYTNLVPSNLTIGTVRAREQFDDPVLAAKLWSRISHFYKDDRIKDEDGYWWRCKGLNIHMRLSKYDSGGRFTAHFDHRRMASLNEQSFMSLNIYLNTVPEENKGATRILRHQEDFRVGQHMGLEVLGQVQPVQGTASVFRETVRHDGEELVDGDKYLLRSDIMYEREGEFDFERICKGLSGIEKANKALNIFYALEEGGNFSEADEWRATATELSFFI</sequence>
<dbReference type="GO" id="GO:0031418">
    <property type="term" value="F:L-ascorbic acid binding"/>
    <property type="evidence" value="ECO:0007669"/>
    <property type="project" value="InterPro"/>
</dbReference>
<accession>A0A2J6PZU6</accession>
<evidence type="ECO:0000256" key="4">
    <source>
        <dbReference type="ARBA" id="ARBA00023002"/>
    </source>
</evidence>
<gene>
    <name evidence="7" type="ORF">NA56DRAFT_705274</name>
</gene>
<evidence type="ECO:0000259" key="6">
    <source>
        <dbReference type="SMART" id="SM00702"/>
    </source>
</evidence>
<evidence type="ECO:0000313" key="7">
    <source>
        <dbReference type="EMBL" id="PMD19560.1"/>
    </source>
</evidence>
<keyword evidence="3" id="KW-0223">Dioxygenase</keyword>
<keyword evidence="8" id="KW-1185">Reference proteome</keyword>
<proteinExistence type="predicted"/>
<dbReference type="InterPro" id="IPR045054">
    <property type="entry name" value="P4HA-like"/>
</dbReference>
<dbReference type="STRING" id="1745343.A0A2J6PZU6"/>
<dbReference type="Pfam" id="PF13640">
    <property type="entry name" value="2OG-FeII_Oxy_3"/>
    <property type="match status" value="1"/>
</dbReference>
<dbReference type="PANTHER" id="PTHR10869:SF246">
    <property type="entry name" value="TRANSMEMBRANE PROLYL 4-HYDROXYLASE"/>
    <property type="match status" value="1"/>
</dbReference>
<feature type="domain" description="Prolyl 4-hydroxylase alpha subunit" evidence="6">
    <location>
        <begin position="21"/>
        <end position="203"/>
    </location>
</feature>
<evidence type="ECO:0000256" key="3">
    <source>
        <dbReference type="ARBA" id="ARBA00022964"/>
    </source>
</evidence>
<reference evidence="7 8" key="1">
    <citation type="submission" date="2016-05" db="EMBL/GenBank/DDBJ databases">
        <title>A degradative enzymes factory behind the ericoid mycorrhizal symbiosis.</title>
        <authorList>
            <consortium name="DOE Joint Genome Institute"/>
            <person name="Martino E."/>
            <person name="Morin E."/>
            <person name="Grelet G."/>
            <person name="Kuo A."/>
            <person name="Kohler A."/>
            <person name="Daghino S."/>
            <person name="Barry K."/>
            <person name="Choi C."/>
            <person name="Cichocki N."/>
            <person name="Clum A."/>
            <person name="Copeland A."/>
            <person name="Hainaut M."/>
            <person name="Haridas S."/>
            <person name="Labutti K."/>
            <person name="Lindquist E."/>
            <person name="Lipzen A."/>
            <person name="Khouja H.-R."/>
            <person name="Murat C."/>
            <person name="Ohm R."/>
            <person name="Olson A."/>
            <person name="Spatafora J."/>
            <person name="Veneault-Fourrey C."/>
            <person name="Henrissat B."/>
            <person name="Grigoriev I."/>
            <person name="Martin F."/>
            <person name="Perotto S."/>
        </authorList>
    </citation>
    <scope>NUCLEOTIDE SEQUENCE [LARGE SCALE GENOMIC DNA]</scope>
    <source>
        <strain evidence="7 8">UAMH 7357</strain>
    </source>
</reference>
<comment type="cofactor">
    <cofactor evidence="1">
        <name>L-ascorbate</name>
        <dbReference type="ChEBI" id="CHEBI:38290"/>
    </cofactor>
</comment>
<dbReference type="Gene3D" id="2.60.120.620">
    <property type="entry name" value="q2cbj1_9rhob like domain"/>
    <property type="match status" value="1"/>
</dbReference>
<dbReference type="GO" id="GO:0005783">
    <property type="term" value="C:endoplasmic reticulum"/>
    <property type="evidence" value="ECO:0007669"/>
    <property type="project" value="TreeGrafter"/>
</dbReference>
<evidence type="ECO:0000256" key="2">
    <source>
        <dbReference type="ARBA" id="ARBA00022723"/>
    </source>
</evidence>
<keyword evidence="4" id="KW-0560">Oxidoreductase</keyword>
<dbReference type="InterPro" id="IPR044862">
    <property type="entry name" value="Pro_4_hyd_alph_FE2OG_OXY"/>
</dbReference>
<dbReference type="GO" id="GO:0004656">
    <property type="term" value="F:procollagen-proline 4-dioxygenase activity"/>
    <property type="evidence" value="ECO:0007669"/>
    <property type="project" value="TreeGrafter"/>
</dbReference>
<evidence type="ECO:0000256" key="1">
    <source>
        <dbReference type="ARBA" id="ARBA00001961"/>
    </source>
</evidence>
<keyword evidence="5" id="KW-0408">Iron</keyword>
<dbReference type="AlphaFoldDB" id="A0A2J6PZU6"/>
<dbReference type="PANTHER" id="PTHR10869">
    <property type="entry name" value="PROLYL 4-HYDROXYLASE ALPHA SUBUNIT"/>
    <property type="match status" value="1"/>
</dbReference>
<keyword evidence="2" id="KW-0479">Metal-binding</keyword>